<name>A0A6J4J3C7_9BACT</name>
<protein>
    <submittedName>
        <fullName evidence="1">Uncharacterized protein</fullName>
    </submittedName>
</protein>
<dbReference type="AlphaFoldDB" id="A0A6J4J3C7"/>
<gene>
    <name evidence="1" type="ORF">AVDCRST_MAG42-3354</name>
</gene>
<accession>A0A6J4J3C7</accession>
<evidence type="ECO:0000313" key="1">
    <source>
        <dbReference type="EMBL" id="CAA9269358.1"/>
    </source>
</evidence>
<reference evidence="1" key="1">
    <citation type="submission" date="2020-02" db="EMBL/GenBank/DDBJ databases">
        <authorList>
            <person name="Meier V. D."/>
        </authorList>
    </citation>
    <scope>NUCLEOTIDE SEQUENCE</scope>
    <source>
        <strain evidence="1">AVDCRST_MAG42</strain>
    </source>
</reference>
<dbReference type="EMBL" id="CADCTA010000117">
    <property type="protein sequence ID" value="CAA9269358.1"/>
    <property type="molecule type" value="Genomic_DNA"/>
</dbReference>
<sequence length="46" mass="4913">MRSEKAAAACARESRIGTLRSLAAALAAAPLHNRAPLRTRIGIRRS</sequence>
<organism evidence="1">
    <name type="scientific">uncultured Chthoniobacterales bacterium</name>
    <dbReference type="NCBI Taxonomy" id="1836801"/>
    <lineage>
        <taxon>Bacteria</taxon>
        <taxon>Pseudomonadati</taxon>
        <taxon>Verrucomicrobiota</taxon>
        <taxon>Spartobacteria</taxon>
        <taxon>Chthoniobacterales</taxon>
        <taxon>environmental samples</taxon>
    </lineage>
</organism>
<proteinExistence type="predicted"/>